<keyword evidence="3" id="KW-0597">Phosphoprotein</keyword>
<evidence type="ECO:0000256" key="2">
    <source>
        <dbReference type="ARBA" id="ARBA00012438"/>
    </source>
</evidence>
<keyword evidence="7" id="KW-0067">ATP-binding</keyword>
<evidence type="ECO:0000256" key="5">
    <source>
        <dbReference type="ARBA" id="ARBA00022741"/>
    </source>
</evidence>
<dbReference type="InterPro" id="IPR036890">
    <property type="entry name" value="HATPase_C_sf"/>
</dbReference>
<proteinExistence type="predicted"/>
<evidence type="ECO:0000256" key="8">
    <source>
        <dbReference type="ARBA" id="ARBA00023012"/>
    </source>
</evidence>
<dbReference type="EMBL" id="FOAW01000030">
    <property type="protein sequence ID" value="SEM28774.1"/>
    <property type="molecule type" value="Genomic_DNA"/>
</dbReference>
<keyword evidence="9" id="KW-1133">Transmembrane helix</keyword>
<keyword evidence="12" id="KW-1185">Reference proteome</keyword>
<reference evidence="12" key="1">
    <citation type="submission" date="2016-10" db="EMBL/GenBank/DDBJ databases">
        <authorList>
            <person name="Varghese N."/>
            <person name="Submissions S."/>
        </authorList>
    </citation>
    <scope>NUCLEOTIDE SEQUENCE [LARGE SCALE GENOMIC DNA]</scope>
    <source>
        <strain evidence="12">DSM 44675</strain>
    </source>
</reference>
<dbReference type="InterPro" id="IPR050482">
    <property type="entry name" value="Sensor_HK_TwoCompSys"/>
</dbReference>
<keyword evidence="8" id="KW-0902">Two-component regulatory system</keyword>
<dbReference type="GO" id="GO:0016020">
    <property type="term" value="C:membrane"/>
    <property type="evidence" value="ECO:0007669"/>
    <property type="project" value="InterPro"/>
</dbReference>
<evidence type="ECO:0000256" key="7">
    <source>
        <dbReference type="ARBA" id="ARBA00022840"/>
    </source>
</evidence>
<dbReference type="InterPro" id="IPR011712">
    <property type="entry name" value="Sig_transdc_His_kin_sub3_dim/P"/>
</dbReference>
<dbReference type="CDD" id="cd16917">
    <property type="entry name" value="HATPase_UhpB-NarQ-NarX-like"/>
    <property type="match status" value="1"/>
</dbReference>
<evidence type="ECO:0000259" key="10">
    <source>
        <dbReference type="Pfam" id="PF07730"/>
    </source>
</evidence>
<evidence type="ECO:0000256" key="4">
    <source>
        <dbReference type="ARBA" id="ARBA00022679"/>
    </source>
</evidence>
<evidence type="ECO:0000313" key="11">
    <source>
        <dbReference type="EMBL" id="SEM28774.1"/>
    </source>
</evidence>
<evidence type="ECO:0000256" key="9">
    <source>
        <dbReference type="SAM" id="Phobius"/>
    </source>
</evidence>
<dbReference type="PANTHER" id="PTHR24421:SF10">
    <property type="entry name" value="NITRATE_NITRITE SENSOR PROTEIN NARQ"/>
    <property type="match status" value="1"/>
</dbReference>
<feature type="domain" description="Signal transduction histidine kinase subgroup 3 dimerisation and phosphoacceptor" evidence="10">
    <location>
        <begin position="187"/>
        <end position="251"/>
    </location>
</feature>
<dbReference type="AlphaFoldDB" id="A0A1H7X5B9"/>
<dbReference type="Pfam" id="PF07730">
    <property type="entry name" value="HisKA_3"/>
    <property type="match status" value="1"/>
</dbReference>
<dbReference type="SUPFAM" id="SSF55874">
    <property type="entry name" value="ATPase domain of HSP90 chaperone/DNA topoisomerase II/histidine kinase"/>
    <property type="match status" value="1"/>
</dbReference>
<gene>
    <name evidence="11" type="ORF">SAMN05444583_13061</name>
</gene>
<evidence type="ECO:0000256" key="6">
    <source>
        <dbReference type="ARBA" id="ARBA00022777"/>
    </source>
</evidence>
<keyword evidence="5" id="KW-0547">Nucleotide-binding</keyword>
<keyword evidence="9" id="KW-0812">Transmembrane</keyword>
<name>A0A1H7X5B9_9NOCA</name>
<feature type="transmembrane region" description="Helical" evidence="9">
    <location>
        <begin position="50"/>
        <end position="69"/>
    </location>
</feature>
<evidence type="ECO:0000256" key="1">
    <source>
        <dbReference type="ARBA" id="ARBA00000085"/>
    </source>
</evidence>
<dbReference type="GO" id="GO:0046983">
    <property type="term" value="F:protein dimerization activity"/>
    <property type="evidence" value="ECO:0007669"/>
    <property type="project" value="InterPro"/>
</dbReference>
<dbReference type="RefSeq" id="WP_245816246.1">
    <property type="nucleotide sequence ID" value="NZ_FOAW01000030.1"/>
</dbReference>
<evidence type="ECO:0000313" key="12">
    <source>
        <dbReference type="Proteomes" id="UP000198677"/>
    </source>
</evidence>
<keyword evidence="9" id="KW-0472">Membrane</keyword>
<dbReference type="Gene3D" id="1.20.5.1930">
    <property type="match status" value="1"/>
</dbReference>
<dbReference type="EC" id="2.7.13.3" evidence="2"/>
<evidence type="ECO:0000256" key="3">
    <source>
        <dbReference type="ARBA" id="ARBA00022553"/>
    </source>
</evidence>
<keyword evidence="6 11" id="KW-0418">Kinase</keyword>
<feature type="transmembrane region" description="Helical" evidence="9">
    <location>
        <begin position="21"/>
        <end position="44"/>
    </location>
</feature>
<sequence length="401" mass="42271">MKVVTEYLHRRIAVLPYDYPPAIPIAGDICLIAAAIVAVAQRGALIPPGWALLGGLIAMSACLWLTLGLPLPHPRLVPVTLIATTFAGTALLLLDPVPNDIAPFILVVAGAQVAATTPPRVSVPVAVAAGATIVAAAAFGNLEGVPQYLTGVGLGWMVGFMLQTQLRLLQREREAVARRAEQAASDERRRIAREVHDVIAHSLSITLLHLTGARRALQEDRDVDEAIDALTDAERLGRQAMADIRQTVGLLDGGPARVAPEPDITDIPELVADFVRAGVHVKYDLSGSPEAVSAATGLGLYRITQESLANVVKHAPGEPAKVRLRVAEDAVVVSIVNGTHRVPRPEPGAGSGLRGMRQRAELLGGSLVAGPDAHGWSVRAEFPLGTAIRNCTLARRIPGLS</sequence>
<dbReference type="Gene3D" id="3.30.565.10">
    <property type="entry name" value="Histidine kinase-like ATPase, C-terminal domain"/>
    <property type="match status" value="1"/>
</dbReference>
<dbReference type="GO" id="GO:0000155">
    <property type="term" value="F:phosphorelay sensor kinase activity"/>
    <property type="evidence" value="ECO:0007669"/>
    <property type="project" value="InterPro"/>
</dbReference>
<accession>A0A1H7X5B9</accession>
<dbReference type="GO" id="GO:0005524">
    <property type="term" value="F:ATP binding"/>
    <property type="evidence" value="ECO:0007669"/>
    <property type="project" value="UniProtKB-KW"/>
</dbReference>
<dbReference type="Proteomes" id="UP000198677">
    <property type="component" value="Unassembled WGS sequence"/>
</dbReference>
<protein>
    <recommendedName>
        <fullName evidence="2">histidine kinase</fullName>
        <ecNumber evidence="2">2.7.13.3</ecNumber>
    </recommendedName>
</protein>
<dbReference type="PANTHER" id="PTHR24421">
    <property type="entry name" value="NITRATE/NITRITE SENSOR PROTEIN NARX-RELATED"/>
    <property type="match status" value="1"/>
</dbReference>
<keyword evidence="4" id="KW-0808">Transferase</keyword>
<organism evidence="11 12">
    <name type="scientific">Rhodococcus maanshanensis</name>
    <dbReference type="NCBI Taxonomy" id="183556"/>
    <lineage>
        <taxon>Bacteria</taxon>
        <taxon>Bacillati</taxon>
        <taxon>Actinomycetota</taxon>
        <taxon>Actinomycetes</taxon>
        <taxon>Mycobacteriales</taxon>
        <taxon>Nocardiaceae</taxon>
        <taxon>Rhodococcus</taxon>
    </lineage>
</organism>
<comment type="catalytic activity">
    <reaction evidence="1">
        <text>ATP + protein L-histidine = ADP + protein N-phospho-L-histidine.</text>
        <dbReference type="EC" id="2.7.13.3"/>
    </reaction>
</comment>